<name>A0ABU1Z9V4_9BURK</name>
<protein>
    <submittedName>
        <fullName evidence="5">GntR family transcriptional regulator</fullName>
    </submittedName>
</protein>
<keyword evidence="3" id="KW-0804">Transcription</keyword>
<dbReference type="Gene3D" id="3.40.1410.10">
    <property type="entry name" value="Chorismate lyase-like"/>
    <property type="match status" value="1"/>
</dbReference>
<evidence type="ECO:0000256" key="2">
    <source>
        <dbReference type="ARBA" id="ARBA00023125"/>
    </source>
</evidence>
<evidence type="ECO:0000313" key="5">
    <source>
        <dbReference type="EMBL" id="MDR7297401.1"/>
    </source>
</evidence>
<dbReference type="CDD" id="cd07377">
    <property type="entry name" value="WHTH_GntR"/>
    <property type="match status" value="1"/>
</dbReference>
<evidence type="ECO:0000256" key="3">
    <source>
        <dbReference type="ARBA" id="ARBA00023163"/>
    </source>
</evidence>
<reference evidence="5 6" key="1">
    <citation type="submission" date="2023-07" db="EMBL/GenBank/DDBJ databases">
        <title>Sorghum-associated microbial communities from plants grown in Nebraska, USA.</title>
        <authorList>
            <person name="Schachtman D."/>
        </authorList>
    </citation>
    <scope>NUCLEOTIDE SEQUENCE [LARGE SCALE GENOMIC DNA]</scope>
    <source>
        <strain evidence="5 6">BE310</strain>
    </source>
</reference>
<evidence type="ECO:0000259" key="4">
    <source>
        <dbReference type="PROSITE" id="PS50949"/>
    </source>
</evidence>
<comment type="caution">
    <text evidence="5">The sequence shown here is derived from an EMBL/GenBank/DDBJ whole genome shotgun (WGS) entry which is preliminary data.</text>
</comment>
<sequence>MNSLAFADAPLHHGPAAVRLYSRIREDIRARIVSGAWQPHDRLPSESELMARYSVSRITVRQALSDLQKERVIFKVAGKGSFVSAAKPFQELGRLQGFAEAMGALGHDTYNRVLSVATVPAAAGVAQRLQLAAGERVTEIRRVRHVGSQPVSLDLTWLPLGLGQRVAAEDLAVRDIFGILEADCGAPLGHADLVVDALLADAEQAALLGVASGAPLLHIERLTHGADGRPLDYEHLYCRADNFQYRLRLQRGPSLHKP</sequence>
<dbReference type="PANTHER" id="PTHR44846">
    <property type="entry name" value="MANNOSYL-D-GLYCERATE TRANSPORT/METABOLISM SYSTEM REPRESSOR MNGR-RELATED"/>
    <property type="match status" value="1"/>
</dbReference>
<dbReference type="Pfam" id="PF07702">
    <property type="entry name" value="UTRA"/>
    <property type="match status" value="1"/>
</dbReference>
<dbReference type="InterPro" id="IPR011663">
    <property type="entry name" value="UTRA"/>
</dbReference>
<dbReference type="RefSeq" id="WP_310345516.1">
    <property type="nucleotide sequence ID" value="NZ_JAVDXQ010000003.1"/>
</dbReference>
<dbReference type="InterPro" id="IPR000524">
    <property type="entry name" value="Tscrpt_reg_HTH_GntR"/>
</dbReference>
<dbReference type="SUPFAM" id="SSF46785">
    <property type="entry name" value="Winged helix' DNA-binding domain"/>
    <property type="match status" value="1"/>
</dbReference>
<evidence type="ECO:0000256" key="1">
    <source>
        <dbReference type="ARBA" id="ARBA00023015"/>
    </source>
</evidence>
<dbReference type="InterPro" id="IPR028978">
    <property type="entry name" value="Chorismate_lyase_/UTRA_dom_sf"/>
</dbReference>
<keyword evidence="1" id="KW-0805">Transcription regulation</keyword>
<keyword evidence="6" id="KW-1185">Reference proteome</keyword>
<dbReference type="EMBL" id="JAVDXQ010000003">
    <property type="protein sequence ID" value="MDR7297401.1"/>
    <property type="molecule type" value="Genomic_DNA"/>
</dbReference>
<accession>A0ABU1Z9V4</accession>
<organism evidence="5 6">
    <name type="scientific">Pelomonas aquatica</name>
    <dbReference type="NCBI Taxonomy" id="431058"/>
    <lineage>
        <taxon>Bacteria</taxon>
        <taxon>Pseudomonadati</taxon>
        <taxon>Pseudomonadota</taxon>
        <taxon>Betaproteobacteria</taxon>
        <taxon>Burkholderiales</taxon>
        <taxon>Sphaerotilaceae</taxon>
        <taxon>Roseateles</taxon>
    </lineage>
</organism>
<dbReference type="InterPro" id="IPR036388">
    <property type="entry name" value="WH-like_DNA-bd_sf"/>
</dbReference>
<dbReference type="SMART" id="SM00866">
    <property type="entry name" value="UTRA"/>
    <property type="match status" value="1"/>
</dbReference>
<evidence type="ECO:0000313" key="6">
    <source>
        <dbReference type="Proteomes" id="UP001180536"/>
    </source>
</evidence>
<dbReference type="SUPFAM" id="SSF64288">
    <property type="entry name" value="Chorismate lyase-like"/>
    <property type="match status" value="1"/>
</dbReference>
<dbReference type="InterPro" id="IPR050679">
    <property type="entry name" value="Bact_HTH_transcr_reg"/>
</dbReference>
<gene>
    <name evidence="5" type="ORF">J2X16_002748</name>
</gene>
<dbReference type="Proteomes" id="UP001180536">
    <property type="component" value="Unassembled WGS sequence"/>
</dbReference>
<dbReference type="PANTHER" id="PTHR44846:SF1">
    <property type="entry name" value="MANNOSYL-D-GLYCERATE TRANSPORT_METABOLISM SYSTEM REPRESSOR MNGR-RELATED"/>
    <property type="match status" value="1"/>
</dbReference>
<dbReference type="InterPro" id="IPR036390">
    <property type="entry name" value="WH_DNA-bd_sf"/>
</dbReference>
<dbReference type="Pfam" id="PF00392">
    <property type="entry name" value="GntR"/>
    <property type="match status" value="1"/>
</dbReference>
<keyword evidence="2" id="KW-0238">DNA-binding</keyword>
<dbReference type="Gene3D" id="1.10.10.10">
    <property type="entry name" value="Winged helix-like DNA-binding domain superfamily/Winged helix DNA-binding domain"/>
    <property type="match status" value="1"/>
</dbReference>
<dbReference type="SMART" id="SM00345">
    <property type="entry name" value="HTH_GNTR"/>
    <property type="match status" value="1"/>
</dbReference>
<feature type="domain" description="HTH gntR-type" evidence="4">
    <location>
        <begin position="18"/>
        <end position="86"/>
    </location>
</feature>
<proteinExistence type="predicted"/>
<dbReference type="PRINTS" id="PR00035">
    <property type="entry name" value="HTHGNTR"/>
</dbReference>
<dbReference type="PROSITE" id="PS50949">
    <property type="entry name" value="HTH_GNTR"/>
    <property type="match status" value="1"/>
</dbReference>